<evidence type="ECO:0000256" key="1">
    <source>
        <dbReference type="SAM" id="MobiDB-lite"/>
    </source>
</evidence>
<comment type="caution">
    <text evidence="2">The sequence shown here is derived from an EMBL/GenBank/DDBJ whole genome shotgun (WGS) entry which is preliminary data.</text>
</comment>
<proteinExistence type="predicted"/>
<name>A0A0J1BC79_RHOIS</name>
<accession>A0A0J1BC79</accession>
<dbReference type="STRING" id="595434.RISK_003739"/>
<dbReference type="AlphaFoldDB" id="A0A0J1BC79"/>
<feature type="region of interest" description="Disordered" evidence="1">
    <location>
        <begin position="1"/>
        <end position="40"/>
    </location>
</feature>
<feature type="compositionally biased region" description="Basic and acidic residues" evidence="1">
    <location>
        <begin position="27"/>
        <end position="40"/>
    </location>
</feature>
<dbReference type="Proteomes" id="UP000036367">
    <property type="component" value="Unassembled WGS sequence"/>
</dbReference>
<keyword evidence="3" id="KW-1185">Reference proteome</keyword>
<organism evidence="2 3">
    <name type="scientific">Rhodopirellula islandica</name>
    <dbReference type="NCBI Taxonomy" id="595434"/>
    <lineage>
        <taxon>Bacteria</taxon>
        <taxon>Pseudomonadati</taxon>
        <taxon>Planctomycetota</taxon>
        <taxon>Planctomycetia</taxon>
        <taxon>Pirellulales</taxon>
        <taxon>Pirellulaceae</taxon>
        <taxon>Rhodopirellula</taxon>
    </lineage>
</organism>
<protein>
    <submittedName>
        <fullName evidence="2">Uncharacterized protein</fullName>
    </submittedName>
</protein>
<sequence length="40" mass="4524">MAKSASQRVRRGTSAHPETPLPCFSVGKERDHDAQRELHH</sequence>
<evidence type="ECO:0000313" key="3">
    <source>
        <dbReference type="Proteomes" id="UP000036367"/>
    </source>
</evidence>
<evidence type="ECO:0000313" key="2">
    <source>
        <dbReference type="EMBL" id="KLU04153.1"/>
    </source>
</evidence>
<reference evidence="2" key="1">
    <citation type="submission" date="2015-05" db="EMBL/GenBank/DDBJ databases">
        <title>Permanent draft genome of Rhodopirellula islandicus K833.</title>
        <authorList>
            <person name="Kizina J."/>
            <person name="Richter M."/>
            <person name="Glockner F.O."/>
            <person name="Harder J."/>
        </authorList>
    </citation>
    <scope>NUCLEOTIDE SEQUENCE [LARGE SCALE GENOMIC DNA]</scope>
    <source>
        <strain evidence="2">K833</strain>
    </source>
</reference>
<gene>
    <name evidence="2" type="ORF">RISK_003739</name>
</gene>
<dbReference type="EMBL" id="LECT01000029">
    <property type="protein sequence ID" value="KLU04153.1"/>
    <property type="molecule type" value="Genomic_DNA"/>
</dbReference>